<dbReference type="OrthoDB" id="9810005at2"/>
<feature type="binding site" evidence="4">
    <location>
        <position position="92"/>
    </location>
    <ligand>
        <name>a divalent metal cation</name>
        <dbReference type="ChEBI" id="CHEBI:60240"/>
        <label>1</label>
    </ligand>
</feature>
<dbReference type="CDD" id="cd01310">
    <property type="entry name" value="TatD_DNAse"/>
    <property type="match status" value="1"/>
</dbReference>
<dbReference type="NCBIfam" id="TIGR00010">
    <property type="entry name" value="YchF/TatD family DNA exonuclease"/>
    <property type="match status" value="1"/>
</dbReference>
<dbReference type="GO" id="GO:0016788">
    <property type="term" value="F:hydrolase activity, acting on ester bonds"/>
    <property type="evidence" value="ECO:0007669"/>
    <property type="project" value="InterPro"/>
</dbReference>
<dbReference type="FunFam" id="3.20.20.140:FF:000005">
    <property type="entry name" value="TatD family hydrolase"/>
    <property type="match status" value="1"/>
</dbReference>
<evidence type="ECO:0000256" key="2">
    <source>
        <dbReference type="ARBA" id="ARBA00022723"/>
    </source>
</evidence>
<dbReference type="InterPro" id="IPR001130">
    <property type="entry name" value="TatD-like"/>
</dbReference>
<keyword evidence="2 4" id="KW-0479">Metal-binding</keyword>
<dbReference type="PANTHER" id="PTHR46124:SF2">
    <property type="entry name" value="D-AMINOACYL-TRNA DEACYLASE"/>
    <property type="match status" value="1"/>
</dbReference>
<evidence type="ECO:0000313" key="5">
    <source>
        <dbReference type="EMBL" id="ADJ23535.1"/>
    </source>
</evidence>
<feature type="binding site" evidence="4">
    <location>
        <position position="128"/>
    </location>
    <ligand>
        <name>a divalent metal cation</name>
        <dbReference type="ChEBI" id="CHEBI:60240"/>
        <label>2</label>
    </ligand>
</feature>
<dbReference type="GO" id="GO:0046872">
    <property type="term" value="F:metal ion binding"/>
    <property type="evidence" value="ECO:0007669"/>
    <property type="project" value="UniProtKB-KW"/>
</dbReference>
<feature type="binding site" evidence="4">
    <location>
        <position position="154"/>
    </location>
    <ligand>
        <name>a divalent metal cation</name>
        <dbReference type="ChEBI" id="CHEBI:60240"/>
        <label>2</label>
    </ligand>
</feature>
<feature type="binding site" evidence="4">
    <location>
        <position position="6"/>
    </location>
    <ligand>
        <name>a divalent metal cation</name>
        <dbReference type="ChEBI" id="CHEBI:60240"/>
        <label>1</label>
    </ligand>
</feature>
<dbReference type="Gene3D" id="3.20.20.140">
    <property type="entry name" value="Metal-dependent hydrolases"/>
    <property type="match status" value="1"/>
</dbReference>
<name>D8JYT3_HYPDA</name>
<dbReference type="eggNOG" id="COG0084">
    <property type="taxonomic scope" value="Bacteria"/>
</dbReference>
<dbReference type="RefSeq" id="WP_013215694.1">
    <property type="nucleotide sequence ID" value="NC_014313.1"/>
</dbReference>
<dbReference type="EMBL" id="CP002083">
    <property type="protein sequence ID" value="ADJ23535.1"/>
    <property type="molecule type" value="Genomic_DNA"/>
</dbReference>
<dbReference type="InterPro" id="IPR015991">
    <property type="entry name" value="TatD/YcfH-like"/>
</dbReference>
<organism evidence="5 6">
    <name type="scientific">Hyphomicrobium denitrificans (strain ATCC 51888 / DSM 1869 / NCIMB 11706 / TK 0415)</name>
    <dbReference type="NCBI Taxonomy" id="582899"/>
    <lineage>
        <taxon>Bacteria</taxon>
        <taxon>Pseudomonadati</taxon>
        <taxon>Pseudomonadota</taxon>
        <taxon>Alphaproteobacteria</taxon>
        <taxon>Hyphomicrobiales</taxon>
        <taxon>Hyphomicrobiaceae</taxon>
        <taxon>Hyphomicrobium</taxon>
    </lineage>
</organism>
<feature type="binding site" evidence="4">
    <location>
        <position position="204"/>
    </location>
    <ligand>
        <name>a divalent metal cation</name>
        <dbReference type="ChEBI" id="CHEBI:60240"/>
        <label>1</label>
    </ligand>
</feature>
<comment type="similarity">
    <text evidence="1">Belongs to the metallo-dependent hydrolases superfamily. TatD-type hydrolase family.</text>
</comment>
<keyword evidence="6" id="KW-1185">Reference proteome</keyword>
<keyword evidence="3 5" id="KW-0378">Hydrolase</keyword>
<gene>
    <name evidence="5" type="ordered locus">Hden_1728</name>
</gene>
<dbReference type="HOGENOM" id="CLU_031506_4_2_5"/>
<evidence type="ECO:0000313" key="6">
    <source>
        <dbReference type="Proteomes" id="UP000002033"/>
    </source>
</evidence>
<dbReference type="Proteomes" id="UP000002033">
    <property type="component" value="Chromosome"/>
</dbReference>
<evidence type="ECO:0000256" key="4">
    <source>
        <dbReference type="PIRSR" id="PIRSR005902-1"/>
    </source>
</evidence>
<feature type="binding site" evidence="4">
    <location>
        <position position="8"/>
    </location>
    <ligand>
        <name>a divalent metal cation</name>
        <dbReference type="ChEBI" id="CHEBI:60240"/>
        <label>1</label>
    </ligand>
</feature>
<evidence type="ECO:0000256" key="1">
    <source>
        <dbReference type="ARBA" id="ARBA00009275"/>
    </source>
</evidence>
<dbReference type="STRING" id="582899.Hden_1728"/>
<proteinExistence type="inferred from homology"/>
<dbReference type="SUPFAM" id="SSF51556">
    <property type="entry name" value="Metallo-dependent hydrolases"/>
    <property type="match status" value="1"/>
</dbReference>
<dbReference type="GO" id="GO:0004536">
    <property type="term" value="F:DNA nuclease activity"/>
    <property type="evidence" value="ECO:0007669"/>
    <property type="project" value="InterPro"/>
</dbReference>
<dbReference type="KEGG" id="hdn:Hden_1728"/>
<evidence type="ECO:0000256" key="3">
    <source>
        <dbReference type="ARBA" id="ARBA00022801"/>
    </source>
</evidence>
<dbReference type="Pfam" id="PF01026">
    <property type="entry name" value="TatD_DNase"/>
    <property type="match status" value="1"/>
</dbReference>
<accession>D8JYT3</accession>
<protein>
    <submittedName>
        <fullName evidence="5">Hydrolase, TatD family</fullName>
    </submittedName>
</protein>
<dbReference type="PIRSF" id="PIRSF005902">
    <property type="entry name" value="DNase_TatD"/>
    <property type="match status" value="1"/>
</dbReference>
<dbReference type="AlphaFoldDB" id="D8JYT3"/>
<reference evidence="6" key="1">
    <citation type="journal article" date="2011" name="J. Bacteriol.">
        <title>Genome sequences of eight morphologically diverse alphaproteobacteria.</title>
        <authorList>
            <consortium name="US DOE Joint Genome Institute"/>
            <person name="Brown P.J."/>
            <person name="Kysela D.T."/>
            <person name="Buechlein A."/>
            <person name="Hemmerich C."/>
            <person name="Brun Y.V."/>
        </authorList>
    </citation>
    <scope>NUCLEOTIDE SEQUENCE [LARGE SCALE GENOMIC DNA]</scope>
    <source>
        <strain evidence="6">ATCC 51888 / DSM 1869 / NCIB 11706 / TK 0415</strain>
    </source>
</reference>
<dbReference type="GO" id="GO:0005829">
    <property type="term" value="C:cytosol"/>
    <property type="evidence" value="ECO:0007669"/>
    <property type="project" value="TreeGrafter"/>
</dbReference>
<dbReference type="PANTHER" id="PTHR46124">
    <property type="entry name" value="D-AMINOACYL-TRNA DEACYLASE"/>
    <property type="match status" value="1"/>
</dbReference>
<sequence>MLVDHHCHLDFPEFAPELDQVVARAREAGVGTMVTISTRIRQFDKVRAVAERFDDVYCSVGTHPHNAHEELDIPLEKLIEFTAHPKVVAVGEAGLDYYYKHSTPEAQAEGFRRHIAAARETGLPLEIHTRDADADTIAILEDEHAKGAFPAVLHCFTGGRELAMRALVLGLYVSFSGVITFKKNDALRDIARDVPLDRLLVETDAPFLAPDPFRGKRNEPSYVVRTAATLASVKGISNAELANATTDNFFRLYQKAKRPSAGSRGSAAA</sequence>
<dbReference type="InterPro" id="IPR032466">
    <property type="entry name" value="Metal_Hydrolase"/>
</dbReference>